<dbReference type="NCBIfam" id="TIGR03798">
    <property type="entry name" value="leader_Nif11"/>
    <property type="match status" value="1"/>
</dbReference>
<dbReference type="InterPro" id="IPR022516">
    <property type="entry name" value="CHP03798_Ocin"/>
</dbReference>
<comment type="caution">
    <text evidence="2">The sequence shown here is derived from an EMBL/GenBank/DDBJ whole genome shotgun (WGS) entry which is preliminary data.</text>
</comment>
<reference evidence="2" key="2">
    <citation type="journal article" date="2021" name="Mar. Drugs">
        <title>Genome Reduction and Secondary Metabolism of the Marine Sponge-Associated Cyanobacterium Leptothoe.</title>
        <authorList>
            <person name="Konstantinou D."/>
            <person name="Popin R.V."/>
            <person name="Fewer D.P."/>
            <person name="Sivonen K."/>
            <person name="Gkelis S."/>
        </authorList>
    </citation>
    <scope>NUCLEOTIDE SEQUENCE</scope>
    <source>
        <strain evidence="2">TAU-MAC 1115</strain>
    </source>
</reference>
<sequence>MLPNNILEKVKEFLVRLVKDSTFITQLQQRSADQVQSFLQDAGYDFSQDEFESATLKILDLKEQNQFHELSEAELVGAVGGWLRLYPKYSGWLFKRPGRFPIDDPIAQPMYGVVIEPPADGHPVPIPEPPPIPGPQPMYGVVIEPIDGPIFQPMYGVITPPEIL</sequence>
<evidence type="ECO:0000313" key="3">
    <source>
        <dbReference type="Proteomes" id="UP000717364"/>
    </source>
</evidence>
<dbReference type="Proteomes" id="UP000717364">
    <property type="component" value="Unassembled WGS sequence"/>
</dbReference>
<dbReference type="InterPro" id="IPR012903">
    <property type="entry name" value="Nif11"/>
</dbReference>
<protein>
    <submittedName>
        <fullName evidence="2">Nif11-like leader peptide family RiPP</fullName>
    </submittedName>
</protein>
<dbReference type="AlphaFoldDB" id="A0A947DCZ2"/>
<feature type="domain" description="Nif11" evidence="1">
    <location>
        <begin position="8"/>
        <end position="51"/>
    </location>
</feature>
<evidence type="ECO:0000313" key="2">
    <source>
        <dbReference type="EMBL" id="MBT9314433.1"/>
    </source>
</evidence>
<gene>
    <name evidence="2" type="ORF">IXB50_03240</name>
</gene>
<keyword evidence="3" id="KW-1185">Reference proteome</keyword>
<proteinExistence type="predicted"/>
<dbReference type="Pfam" id="PF07862">
    <property type="entry name" value="Nif11"/>
    <property type="match status" value="1"/>
</dbReference>
<reference evidence="2" key="1">
    <citation type="submission" date="2020-11" db="EMBL/GenBank/DDBJ databases">
        <authorList>
            <person name="Konstantinou D."/>
            <person name="Gkelis S."/>
            <person name="Popin R."/>
            <person name="Fewer D."/>
            <person name="Sivonen K."/>
        </authorList>
    </citation>
    <scope>NUCLEOTIDE SEQUENCE</scope>
    <source>
        <strain evidence="2">TAU-MAC 1115</strain>
    </source>
</reference>
<dbReference type="EMBL" id="JADOES010000004">
    <property type="protein sequence ID" value="MBT9314433.1"/>
    <property type="molecule type" value="Genomic_DNA"/>
</dbReference>
<evidence type="ECO:0000259" key="1">
    <source>
        <dbReference type="Pfam" id="PF07862"/>
    </source>
</evidence>
<dbReference type="RefSeq" id="WP_215607501.1">
    <property type="nucleotide sequence ID" value="NZ_JADOES010000004.1"/>
</dbReference>
<name>A0A947DCZ2_9CYAN</name>
<accession>A0A947DCZ2</accession>
<organism evidence="2 3">
    <name type="scientific">Leptothoe spongobia TAU-MAC 1115</name>
    <dbReference type="NCBI Taxonomy" id="1967444"/>
    <lineage>
        <taxon>Bacteria</taxon>
        <taxon>Bacillati</taxon>
        <taxon>Cyanobacteriota</taxon>
        <taxon>Cyanophyceae</taxon>
        <taxon>Nodosilineales</taxon>
        <taxon>Cymatolegaceae</taxon>
        <taxon>Leptothoe</taxon>
        <taxon>Leptothoe spongobia</taxon>
    </lineage>
</organism>